<evidence type="ECO:0000256" key="15">
    <source>
        <dbReference type="ARBA" id="ARBA00023141"/>
    </source>
</evidence>
<dbReference type="InterPro" id="IPR030960">
    <property type="entry name" value="DHQS/DOIS_N"/>
</dbReference>
<comment type="cofactor">
    <cofactor evidence="2 18">
        <name>NAD(+)</name>
        <dbReference type="ChEBI" id="CHEBI:57540"/>
    </cofactor>
</comment>
<accession>A0ABU3SCL9</accession>
<comment type="similarity">
    <text evidence="6 18">Belongs to the sugar phosphate cyclases superfamily. Dehydroquinate synthase family.</text>
</comment>
<comment type="function">
    <text evidence="3 18">Catalyzes the conversion of 3-deoxy-D-arabino-heptulosonate 7-phosphate (DAHP) to dehydroquinate (DHQ).</text>
</comment>
<dbReference type="Pfam" id="PF01761">
    <property type="entry name" value="DHQ_synthase"/>
    <property type="match status" value="1"/>
</dbReference>
<evidence type="ECO:0000256" key="18">
    <source>
        <dbReference type="HAMAP-Rule" id="MF_00110"/>
    </source>
</evidence>
<organism evidence="21 22">
    <name type="scientific">Bosea rubneri</name>
    <dbReference type="NCBI Taxonomy" id="3075434"/>
    <lineage>
        <taxon>Bacteria</taxon>
        <taxon>Pseudomonadati</taxon>
        <taxon>Pseudomonadota</taxon>
        <taxon>Alphaproteobacteria</taxon>
        <taxon>Hyphomicrobiales</taxon>
        <taxon>Boseaceae</taxon>
        <taxon>Bosea</taxon>
    </lineage>
</organism>
<feature type="binding site" evidence="18">
    <location>
        <begin position="142"/>
        <end position="143"/>
    </location>
    <ligand>
        <name>NAD(+)</name>
        <dbReference type="ChEBI" id="CHEBI:57540"/>
    </ligand>
</feature>
<evidence type="ECO:0000256" key="14">
    <source>
        <dbReference type="ARBA" id="ARBA00023027"/>
    </source>
</evidence>
<dbReference type="Gene3D" id="3.40.50.1970">
    <property type="match status" value="1"/>
</dbReference>
<evidence type="ECO:0000256" key="9">
    <source>
        <dbReference type="ARBA" id="ARBA00022490"/>
    </source>
</evidence>
<feature type="binding site" evidence="18">
    <location>
        <begin position="118"/>
        <end position="122"/>
    </location>
    <ligand>
        <name>NAD(+)</name>
        <dbReference type="ChEBI" id="CHEBI:57540"/>
    </ligand>
</feature>
<keyword evidence="22" id="KW-1185">Reference proteome</keyword>
<evidence type="ECO:0000256" key="2">
    <source>
        <dbReference type="ARBA" id="ARBA00001911"/>
    </source>
</evidence>
<comment type="pathway">
    <text evidence="5 18">Metabolic intermediate biosynthesis; chorismate biosynthesis; chorismate from D-erythrose 4-phosphate and phosphoenolpyruvate: step 2/7.</text>
</comment>
<dbReference type="HAMAP" id="MF_00110">
    <property type="entry name" value="DHQ_synthase"/>
    <property type="match status" value="1"/>
</dbReference>
<feature type="binding site" evidence="18">
    <location>
        <position position="278"/>
    </location>
    <ligand>
        <name>Zn(2+)</name>
        <dbReference type="ChEBI" id="CHEBI:29105"/>
    </ligand>
</feature>
<comment type="subcellular location">
    <subcellularLocation>
        <location evidence="4 18">Cytoplasm</location>
    </subcellularLocation>
</comment>
<evidence type="ECO:0000256" key="6">
    <source>
        <dbReference type="ARBA" id="ARBA00005412"/>
    </source>
</evidence>
<evidence type="ECO:0000256" key="8">
    <source>
        <dbReference type="ARBA" id="ARBA00017684"/>
    </source>
</evidence>
<dbReference type="CDD" id="cd08195">
    <property type="entry name" value="DHQS"/>
    <property type="match status" value="1"/>
</dbReference>
<evidence type="ECO:0000256" key="1">
    <source>
        <dbReference type="ARBA" id="ARBA00001393"/>
    </source>
</evidence>
<evidence type="ECO:0000256" key="3">
    <source>
        <dbReference type="ARBA" id="ARBA00003485"/>
    </source>
</evidence>
<dbReference type="PIRSF" id="PIRSF001455">
    <property type="entry name" value="DHQ_synth"/>
    <property type="match status" value="1"/>
</dbReference>
<evidence type="ECO:0000313" key="22">
    <source>
        <dbReference type="Proteomes" id="UP001254257"/>
    </source>
</evidence>
<dbReference type="Pfam" id="PF24621">
    <property type="entry name" value="DHQS_C"/>
    <property type="match status" value="1"/>
</dbReference>
<name>A0ABU3SCL9_9HYPH</name>
<evidence type="ECO:0000256" key="16">
    <source>
        <dbReference type="ARBA" id="ARBA00023239"/>
    </source>
</evidence>
<comment type="cofactor">
    <cofactor evidence="18">
        <name>Co(2+)</name>
        <dbReference type="ChEBI" id="CHEBI:48828"/>
    </cofactor>
    <cofactor evidence="18">
        <name>Zn(2+)</name>
        <dbReference type="ChEBI" id="CHEBI:29105"/>
    </cofactor>
    <text evidence="18">Binds 1 divalent metal cation per subunit. Can use either Co(2+) or Zn(2+).</text>
</comment>
<dbReference type="InterPro" id="IPR056179">
    <property type="entry name" value="DHQS_C"/>
</dbReference>
<reference evidence="21 22" key="1">
    <citation type="submission" date="2023-09" db="EMBL/GenBank/DDBJ databases">
        <title>Whole genome shotgun sequencing (WGS) of Bosea sp. ZW T0_25, isolated from stored onions (Allium cepa).</title>
        <authorList>
            <person name="Stoll D.A."/>
            <person name="Huch M."/>
        </authorList>
    </citation>
    <scope>NUCLEOTIDE SEQUENCE [LARGE SCALE GENOMIC DNA]</scope>
    <source>
        <strain evidence="21 22">ZW T0_25</strain>
    </source>
</reference>
<keyword evidence="16 18" id="KW-0456">Lyase</keyword>
<keyword evidence="10 18" id="KW-0028">Amino-acid biosynthesis</keyword>
<keyword evidence="9 18" id="KW-0963">Cytoplasm</keyword>
<keyword evidence="12 18" id="KW-0547">Nucleotide-binding</keyword>
<gene>
    <name evidence="18 21" type="primary">aroB</name>
    <name evidence="21" type="ORF">RKE40_21660</name>
</gene>
<feature type="binding site" evidence="18">
    <location>
        <position position="259"/>
    </location>
    <ligand>
        <name>Zn(2+)</name>
        <dbReference type="ChEBI" id="CHEBI:29105"/>
    </ligand>
</feature>
<keyword evidence="17 18" id="KW-0170">Cobalt</keyword>
<keyword evidence="11 18" id="KW-0479">Metal-binding</keyword>
<sequence length="381" mass="40203">MTKQAADAARVERILVPVPLGERAYDILIGRHQLCEAAGVIAELAPGARAAIVTDDNLAELHAPALESCLHQAGIATTRLTIRPGEASKSYACFVELCDGLLAAKIERNDLVIALGGGVVGDLSGFAASVLRRGVRFVQIPTSLLAQVDSSVGGKTGINSGHGKNLIGAFHQPALVICDTALLDTLSEREFKAGYAEVVKYGLIDDAAFFDWCEANWRRVIAGGPERDHAVATACRAKAAIVVRDEREDGDRALLNLGHTFAHALERLTAYNSRRLVHGEAVAIGLALAFRFSQRLGLCPGQDAGRVAAHLTSVGLPSRLQDVPGGTGSAAEIVEAMTQDKKVKRGALTFILAHGIGKSFIAPGVPADEVRRFIESELAGA</sequence>
<evidence type="ECO:0000313" key="21">
    <source>
        <dbReference type="EMBL" id="MDU0342514.1"/>
    </source>
</evidence>
<protein>
    <recommendedName>
        <fullName evidence="8 18">3-dehydroquinate synthase</fullName>
        <shortName evidence="18">DHQS</shortName>
        <ecNumber evidence="7 18">4.2.3.4</ecNumber>
    </recommendedName>
</protein>
<dbReference type="NCBIfam" id="TIGR01357">
    <property type="entry name" value="aroB"/>
    <property type="match status" value="1"/>
</dbReference>
<dbReference type="RefSeq" id="WP_316020281.1">
    <property type="nucleotide sequence ID" value="NZ_JAWDID010000042.1"/>
</dbReference>
<dbReference type="InterPro" id="IPR016037">
    <property type="entry name" value="DHQ_synth_AroB"/>
</dbReference>
<dbReference type="InterPro" id="IPR050071">
    <property type="entry name" value="Dehydroquinate_synthase"/>
</dbReference>
<dbReference type="PANTHER" id="PTHR43622:SF7">
    <property type="entry name" value="3-DEHYDROQUINATE SYNTHASE, CHLOROPLASTIC"/>
    <property type="match status" value="1"/>
</dbReference>
<keyword evidence="13 18" id="KW-0862">Zinc</keyword>
<evidence type="ECO:0000256" key="7">
    <source>
        <dbReference type="ARBA" id="ARBA00013031"/>
    </source>
</evidence>
<evidence type="ECO:0000256" key="5">
    <source>
        <dbReference type="ARBA" id="ARBA00004661"/>
    </source>
</evidence>
<evidence type="ECO:0000256" key="17">
    <source>
        <dbReference type="ARBA" id="ARBA00023285"/>
    </source>
</evidence>
<comment type="caution">
    <text evidence="21">The sequence shown here is derived from an EMBL/GenBank/DDBJ whole genome shotgun (WGS) entry which is preliminary data.</text>
</comment>
<evidence type="ECO:0000256" key="12">
    <source>
        <dbReference type="ARBA" id="ARBA00022741"/>
    </source>
</evidence>
<evidence type="ECO:0000256" key="10">
    <source>
        <dbReference type="ARBA" id="ARBA00022605"/>
    </source>
</evidence>
<evidence type="ECO:0000256" key="11">
    <source>
        <dbReference type="ARBA" id="ARBA00022723"/>
    </source>
</evidence>
<dbReference type="Proteomes" id="UP001254257">
    <property type="component" value="Unassembled WGS sequence"/>
</dbReference>
<evidence type="ECO:0000256" key="13">
    <source>
        <dbReference type="ARBA" id="ARBA00022833"/>
    </source>
</evidence>
<dbReference type="PANTHER" id="PTHR43622">
    <property type="entry name" value="3-DEHYDROQUINATE SYNTHASE"/>
    <property type="match status" value="1"/>
</dbReference>
<feature type="binding site" evidence="18">
    <location>
        <position position="155"/>
    </location>
    <ligand>
        <name>NAD(+)</name>
        <dbReference type="ChEBI" id="CHEBI:57540"/>
    </ligand>
</feature>
<feature type="binding site" evidence="18">
    <location>
        <position position="197"/>
    </location>
    <ligand>
        <name>Zn(2+)</name>
        <dbReference type="ChEBI" id="CHEBI:29105"/>
    </ligand>
</feature>
<comment type="catalytic activity">
    <reaction evidence="1 18">
        <text>7-phospho-2-dehydro-3-deoxy-D-arabino-heptonate = 3-dehydroquinate + phosphate</text>
        <dbReference type="Rhea" id="RHEA:21968"/>
        <dbReference type="ChEBI" id="CHEBI:32364"/>
        <dbReference type="ChEBI" id="CHEBI:43474"/>
        <dbReference type="ChEBI" id="CHEBI:58394"/>
        <dbReference type="EC" id="4.2.3.4"/>
    </reaction>
</comment>
<keyword evidence="14 18" id="KW-0520">NAD</keyword>
<feature type="domain" description="3-dehydroquinate synthase C-terminal" evidence="20">
    <location>
        <begin position="194"/>
        <end position="343"/>
    </location>
</feature>
<dbReference type="InterPro" id="IPR030963">
    <property type="entry name" value="DHQ_synth_fam"/>
</dbReference>
<comment type="caution">
    <text evidence="18">Lacks conserved residue(s) required for the propagation of feature annotation.</text>
</comment>
<proteinExistence type="inferred from homology"/>
<evidence type="ECO:0000259" key="20">
    <source>
        <dbReference type="Pfam" id="PF24621"/>
    </source>
</evidence>
<feature type="domain" description="3-dehydroquinate synthase N-terminal" evidence="19">
    <location>
        <begin position="80"/>
        <end position="192"/>
    </location>
</feature>
<dbReference type="Gene3D" id="1.20.1090.10">
    <property type="entry name" value="Dehydroquinate synthase-like - alpha domain"/>
    <property type="match status" value="1"/>
</dbReference>
<dbReference type="EMBL" id="JAWDID010000042">
    <property type="protein sequence ID" value="MDU0342514.1"/>
    <property type="molecule type" value="Genomic_DNA"/>
</dbReference>
<dbReference type="EC" id="4.2.3.4" evidence="7 18"/>
<evidence type="ECO:0000259" key="19">
    <source>
        <dbReference type="Pfam" id="PF01761"/>
    </source>
</evidence>
<evidence type="ECO:0000256" key="4">
    <source>
        <dbReference type="ARBA" id="ARBA00004496"/>
    </source>
</evidence>
<dbReference type="SUPFAM" id="SSF56796">
    <property type="entry name" value="Dehydroquinate synthase-like"/>
    <property type="match status" value="1"/>
</dbReference>
<keyword evidence="15 18" id="KW-0057">Aromatic amino acid biosynthesis</keyword>
<feature type="binding site" evidence="18">
    <location>
        <position position="164"/>
    </location>
    <ligand>
        <name>NAD(+)</name>
        <dbReference type="ChEBI" id="CHEBI:57540"/>
    </ligand>
</feature>
<dbReference type="GO" id="GO:0003856">
    <property type="term" value="F:3-dehydroquinate synthase activity"/>
    <property type="evidence" value="ECO:0007669"/>
    <property type="project" value="UniProtKB-EC"/>
</dbReference>